<evidence type="ECO:0000313" key="1">
    <source>
        <dbReference type="EMBL" id="MEZ8211566.1"/>
    </source>
</evidence>
<keyword evidence="2" id="KW-1185">Reference proteome</keyword>
<evidence type="ECO:0000313" key="2">
    <source>
        <dbReference type="Proteomes" id="UP001569151"/>
    </source>
</evidence>
<gene>
    <name evidence="1" type="ORF">ACED39_22655</name>
</gene>
<accession>A0ABV4MPV7</accession>
<dbReference type="RefSeq" id="WP_102532578.1">
    <property type="nucleotide sequence ID" value="NZ_JBGOOS010000060.1"/>
</dbReference>
<dbReference type="Pfam" id="PF13289">
    <property type="entry name" value="SIR2_2"/>
    <property type="match status" value="1"/>
</dbReference>
<organism evidence="1 2">
    <name type="scientific">Vibrio bivalvicida</name>
    <dbReference type="NCBI Taxonomy" id="1276888"/>
    <lineage>
        <taxon>Bacteria</taxon>
        <taxon>Pseudomonadati</taxon>
        <taxon>Pseudomonadota</taxon>
        <taxon>Gammaproteobacteria</taxon>
        <taxon>Vibrionales</taxon>
        <taxon>Vibrionaceae</taxon>
        <taxon>Vibrio</taxon>
        <taxon>Vibrio oreintalis group</taxon>
    </lineage>
</organism>
<proteinExistence type="predicted"/>
<sequence length="417" mass="47814">MNRVKFLSSFVKRTDGVKVPVPIDIDSPDKNDDEDYQVLLTSINSLLDFDNLIVLAGSGTSLTFTNIAPSMGRLWEKCKEKNPEQFDVVLNAVQYDKNQTKRDDTTQEPWNDIELLLSLCDQYIALFPDDDDTTKLVSFLEQSKKVILDETNFTDSIDSNDWATHDKFIRTLGRRSPKQQRLKLFTTNYDLAFEHSAANTGFVVVDGFEFSSPSYFNPAWYRYDIVDRSGQTKSSSSYISNVLHLYKMHGSVNWTREHGRVKKVDYKATIDEPVFIYPSSSKYQTSYDSPYLDMMSSFLNSLQQPKTALVCLGFGFNDKHINNAVTMALRTNAEFNLLVATKDPFSESGSFNKDIRNLLDSAIQHGDRRISIIDGTFDQFSNLLQERRKETPEEKLFKTFESLAENMTMKKVDSHEF</sequence>
<dbReference type="EMBL" id="JBGOOS010000060">
    <property type="protein sequence ID" value="MEZ8211566.1"/>
    <property type="molecule type" value="Genomic_DNA"/>
</dbReference>
<dbReference type="Proteomes" id="UP001569151">
    <property type="component" value="Unassembled WGS sequence"/>
</dbReference>
<protein>
    <submittedName>
        <fullName evidence="1">SIR2 family protein</fullName>
    </submittedName>
</protein>
<reference evidence="1 2" key="1">
    <citation type="submission" date="2024-06" db="EMBL/GenBank/DDBJ databases">
        <authorList>
            <person name="Steensen K."/>
            <person name="Seneca J."/>
            <person name="Bartlau N."/>
            <person name="Yu A.X."/>
            <person name="Polz M.F."/>
        </authorList>
    </citation>
    <scope>NUCLEOTIDE SEQUENCE [LARGE SCALE GENOMIC DNA]</scope>
    <source>
        <strain evidence="1 2">1F146</strain>
    </source>
</reference>
<comment type="caution">
    <text evidence="1">The sequence shown here is derived from an EMBL/GenBank/DDBJ whole genome shotgun (WGS) entry which is preliminary data.</text>
</comment>
<name>A0ABV4MPV7_9VIBR</name>